<feature type="transmembrane region" description="Helical" evidence="5">
    <location>
        <begin position="129"/>
        <end position="148"/>
    </location>
</feature>
<evidence type="ECO:0000256" key="2">
    <source>
        <dbReference type="ARBA" id="ARBA00022692"/>
    </source>
</evidence>
<dbReference type="Pfam" id="PF01124">
    <property type="entry name" value="MAPEG"/>
    <property type="match status" value="1"/>
</dbReference>
<dbReference type="EMBL" id="VNKQ01000003">
    <property type="protein sequence ID" value="KAG0652233.1"/>
    <property type="molecule type" value="Genomic_DNA"/>
</dbReference>
<keyword evidence="3 5" id="KW-1133">Transmembrane helix</keyword>
<keyword evidence="4 5" id="KW-0472">Membrane</keyword>
<proteinExistence type="predicted"/>
<keyword evidence="7" id="KW-1185">Reference proteome</keyword>
<evidence type="ECO:0000256" key="5">
    <source>
        <dbReference type="SAM" id="Phobius"/>
    </source>
</evidence>
<sequence>MSGVGLTVPKLMPITGTWAGPFAFYYCLLSCRVVNQRLKTEHYIGDRPPNSTCEPGYDPLETESRAQGNFIENVPLAFILLGVAELNGGNRKALHYVMAALFALRVAHVEGGLRLKGKFGGGGVGRPVGFFGTVGVLGGLGGYASYLVKEYWGF</sequence>
<evidence type="ECO:0000313" key="7">
    <source>
        <dbReference type="Proteomes" id="UP000785200"/>
    </source>
</evidence>
<dbReference type="InterPro" id="IPR001129">
    <property type="entry name" value="Membr-assoc_MAPEG"/>
</dbReference>
<evidence type="ECO:0000313" key="6">
    <source>
        <dbReference type="EMBL" id="KAG0652233.1"/>
    </source>
</evidence>
<keyword evidence="2 5" id="KW-0812">Transmembrane</keyword>
<dbReference type="PANTHER" id="PTHR35814:SF1">
    <property type="entry name" value="GLUTATHIONE S-TRANSFERASE-RELATED"/>
    <property type="match status" value="1"/>
</dbReference>
<organism evidence="6 7">
    <name type="scientific">Hyphodiscus hymeniophilus</name>
    <dbReference type="NCBI Taxonomy" id="353542"/>
    <lineage>
        <taxon>Eukaryota</taxon>
        <taxon>Fungi</taxon>
        <taxon>Dikarya</taxon>
        <taxon>Ascomycota</taxon>
        <taxon>Pezizomycotina</taxon>
        <taxon>Leotiomycetes</taxon>
        <taxon>Helotiales</taxon>
        <taxon>Hyphodiscaceae</taxon>
        <taxon>Hyphodiscus</taxon>
    </lineage>
</organism>
<name>A0A9P6VRD0_9HELO</name>
<dbReference type="GO" id="GO:0016020">
    <property type="term" value="C:membrane"/>
    <property type="evidence" value="ECO:0007669"/>
    <property type="project" value="UniProtKB-SubCell"/>
</dbReference>
<protein>
    <submittedName>
        <fullName evidence="6">Uncharacterized protein</fullName>
    </submittedName>
</protein>
<comment type="subcellular location">
    <subcellularLocation>
        <location evidence="1">Membrane</location>
    </subcellularLocation>
</comment>
<dbReference type="Gene3D" id="1.20.120.550">
    <property type="entry name" value="Membrane associated eicosanoid/glutathione metabolism-like domain"/>
    <property type="match status" value="1"/>
</dbReference>
<accession>A0A9P6VRD0</accession>
<comment type="caution">
    <text evidence="6">The sequence shown here is derived from an EMBL/GenBank/DDBJ whole genome shotgun (WGS) entry which is preliminary data.</text>
</comment>
<feature type="transmembrane region" description="Helical" evidence="5">
    <location>
        <begin position="12"/>
        <end position="29"/>
    </location>
</feature>
<evidence type="ECO:0000256" key="1">
    <source>
        <dbReference type="ARBA" id="ARBA00004370"/>
    </source>
</evidence>
<dbReference type="OrthoDB" id="19091at2759"/>
<gene>
    <name evidence="6" type="ORF">D0Z07_1346</name>
</gene>
<dbReference type="InterPro" id="IPR023352">
    <property type="entry name" value="MAPEG-like_dom_sf"/>
</dbReference>
<evidence type="ECO:0000256" key="3">
    <source>
        <dbReference type="ARBA" id="ARBA00022989"/>
    </source>
</evidence>
<dbReference type="SUPFAM" id="SSF161084">
    <property type="entry name" value="MAPEG domain-like"/>
    <property type="match status" value="1"/>
</dbReference>
<reference evidence="6" key="1">
    <citation type="submission" date="2019-07" db="EMBL/GenBank/DDBJ databases">
        <title>Hyphodiscus hymeniophilus genome sequencing and assembly.</title>
        <authorList>
            <person name="Kramer G."/>
            <person name="Nodwell J."/>
        </authorList>
    </citation>
    <scope>NUCLEOTIDE SEQUENCE</scope>
    <source>
        <strain evidence="6">ATCC 34498</strain>
    </source>
</reference>
<dbReference type="PANTHER" id="PTHR35814">
    <property type="match status" value="1"/>
</dbReference>
<dbReference type="AlphaFoldDB" id="A0A9P6VRD0"/>
<dbReference type="Proteomes" id="UP000785200">
    <property type="component" value="Unassembled WGS sequence"/>
</dbReference>
<evidence type="ECO:0000256" key="4">
    <source>
        <dbReference type="ARBA" id="ARBA00023136"/>
    </source>
</evidence>